<feature type="compositionally biased region" description="Acidic residues" evidence="1">
    <location>
        <begin position="142"/>
        <end position="158"/>
    </location>
</feature>
<organism evidence="2 3">
    <name type="scientific">Rhizophlyctis rosea</name>
    <dbReference type="NCBI Taxonomy" id="64517"/>
    <lineage>
        <taxon>Eukaryota</taxon>
        <taxon>Fungi</taxon>
        <taxon>Fungi incertae sedis</taxon>
        <taxon>Chytridiomycota</taxon>
        <taxon>Chytridiomycota incertae sedis</taxon>
        <taxon>Chytridiomycetes</taxon>
        <taxon>Rhizophlyctidales</taxon>
        <taxon>Rhizophlyctidaceae</taxon>
        <taxon>Rhizophlyctis</taxon>
    </lineage>
</organism>
<gene>
    <name evidence="2" type="ORF">HK097_011198</name>
</gene>
<dbReference type="AlphaFoldDB" id="A0AAD5X9B4"/>
<evidence type="ECO:0000256" key="1">
    <source>
        <dbReference type="SAM" id="MobiDB-lite"/>
    </source>
</evidence>
<evidence type="ECO:0000313" key="2">
    <source>
        <dbReference type="EMBL" id="KAJ3057193.1"/>
    </source>
</evidence>
<feature type="compositionally biased region" description="Basic residues" evidence="1">
    <location>
        <begin position="119"/>
        <end position="134"/>
    </location>
</feature>
<protein>
    <submittedName>
        <fullName evidence="2">Uncharacterized protein</fullName>
    </submittedName>
</protein>
<dbReference type="Proteomes" id="UP001212841">
    <property type="component" value="Unassembled WGS sequence"/>
</dbReference>
<keyword evidence="3" id="KW-1185">Reference proteome</keyword>
<evidence type="ECO:0000313" key="3">
    <source>
        <dbReference type="Proteomes" id="UP001212841"/>
    </source>
</evidence>
<feature type="region of interest" description="Disordered" evidence="1">
    <location>
        <begin position="85"/>
        <end position="173"/>
    </location>
</feature>
<sequence length="434" mass="48052">MVMKEMMAFDQAYHTQFPLVEATGVFDLPDPDVDPVEEANRRVQAIRSFYDPEKDGVDRNYWLSSLVMQSLRAGLMTGAWADVKLNAPNPEDSPSKPKLKKKRKHSNEPDSEEDGGAYHPRKSASQRKRKRRNWGRPTSEDSSSEEEEDEIDEDDDDTAPATEVLVSRKGKAKQIVDMSSVMAELHELRKVAAAAEKAVAPAKPSAPPQYELVIEEQRIYEGESISHVFWSTTEVSPVATPPIPFTPSGPSLSPVSTPAPVQRNPEGEMGTATHCLNGERIPASETARSQMEFSPAVPKKEEEVSPDCVMAEMGTEKVEPELDDSNVGAALEEPPGRSQEITLNVFSRSGKTVAREMLVSARYTFAELIKLLPLPPLGDDKQYVCFAYKDTVPTSSQQNNETYLPLDRLSKYLADGDAVGIRTALRPTLDEQDF</sequence>
<dbReference type="EMBL" id="JADGJD010000009">
    <property type="protein sequence ID" value="KAJ3057193.1"/>
    <property type="molecule type" value="Genomic_DNA"/>
</dbReference>
<reference evidence="2" key="1">
    <citation type="submission" date="2020-05" db="EMBL/GenBank/DDBJ databases">
        <title>Phylogenomic resolution of chytrid fungi.</title>
        <authorList>
            <person name="Stajich J.E."/>
            <person name="Amses K."/>
            <person name="Simmons R."/>
            <person name="Seto K."/>
            <person name="Myers J."/>
            <person name="Bonds A."/>
            <person name="Quandt C.A."/>
            <person name="Barry K."/>
            <person name="Liu P."/>
            <person name="Grigoriev I."/>
            <person name="Longcore J.E."/>
            <person name="James T.Y."/>
        </authorList>
    </citation>
    <scope>NUCLEOTIDE SEQUENCE</scope>
    <source>
        <strain evidence="2">JEL0318</strain>
    </source>
</reference>
<comment type="caution">
    <text evidence="2">The sequence shown here is derived from an EMBL/GenBank/DDBJ whole genome shotgun (WGS) entry which is preliminary data.</text>
</comment>
<name>A0AAD5X9B4_9FUNG</name>
<proteinExistence type="predicted"/>
<accession>A0AAD5X9B4</accession>